<feature type="compositionally biased region" description="Low complexity" evidence="12">
    <location>
        <begin position="738"/>
        <end position="748"/>
    </location>
</feature>
<protein>
    <submittedName>
        <fullName evidence="15">E3 ubiquitin-protein ligase AMFR</fullName>
    </submittedName>
</protein>
<feature type="compositionally biased region" description="Basic and acidic residues" evidence="12">
    <location>
        <begin position="758"/>
        <end position="773"/>
    </location>
</feature>
<sequence length="773" mass="86100">MRFLDLNRYSLLSLTATLVAIAYSSHKSLFHTPSSFLNLGLLKSLEPFLKDVVMPFGADSPFSTAFDFDSNDLRLASANGNGASTLDNDADQVIVVTAPAGTRGKARPGLVDDDSYEHSRLLGGAAGVGFGFRPSVFQAMLAERYLKFRTPSPAVLLQLQVILSYLQNEKLCVLIFTNMAFCLAFLAGRLFLRTFFGDLRIIERQHMYDRALNFLLFKVVFVGAILEPRWEELLIWTAWFTILGFLRVFSMLCRDRFEYLTVSPNIPIRVHVKILTMLSMILVSNIVWFVLCISVFRSMLLLLSFECFTLFLDTVQTLVKYVIHLGDLSRQGPCESRRMIQYYTEFTTDTMILVTTLGHYLHIMYLHGISFTLIDAVLFLNMRSVFNNLRKKLSSHQSYRQALKNMQALYPSATEKELADYSDDCAICRDSMSSAKVLPCGHIFHLFCIRSWLEHHSSCPTCRRSLLSELDINGQPTAVATEGPLRSDDQRSGVSSTTDESLRGGVDRSQRDSRRGSFASTPSPHSGTPSASASSPSIHHSFSGGHTPSGNLASGSGHHSSNSGSNSNRSSTGHQLFAFNSEQQPWLSRLGFPRITVEVVDPTEEDDQDNSRNIQRRTQHHRRDHEESVLRSGYPVPSSSASSIVHHHPSDSDFSDEDDEDLRRAIAESLAMSQALQSQSNVSLPSTVTATTKTPEANAPPSRSSASSFRNIAGATAFLRGASRRSSQEVNSWPPSPSQHYPSQQQPQNEDSSTMRRQNREDGRLSGCDLKVD</sequence>
<feature type="domain" description="RING-type" evidence="14">
    <location>
        <begin position="425"/>
        <end position="463"/>
    </location>
</feature>
<reference evidence="15" key="2">
    <citation type="journal article" date="2022" name="Microbiol. Resour. Announc.">
        <title>Whole-Genome Sequence of Entomortierella parvispora E1425, a Mucoromycotan Fungus Associated with Burkholderiaceae-Related Endosymbiotic Bacteria.</title>
        <authorList>
            <person name="Herlambang A."/>
            <person name="Guo Y."/>
            <person name="Takashima Y."/>
            <person name="Narisawa K."/>
            <person name="Ohta H."/>
            <person name="Nishizawa T."/>
        </authorList>
    </citation>
    <scope>NUCLEOTIDE SEQUENCE</scope>
    <source>
        <strain evidence="15">E1425</strain>
    </source>
</reference>
<dbReference type="GO" id="GO:0016567">
    <property type="term" value="P:protein ubiquitination"/>
    <property type="evidence" value="ECO:0007669"/>
    <property type="project" value="TreeGrafter"/>
</dbReference>
<evidence type="ECO:0000256" key="12">
    <source>
        <dbReference type="SAM" id="MobiDB-lite"/>
    </source>
</evidence>
<dbReference type="Gene3D" id="3.30.40.10">
    <property type="entry name" value="Zinc/RING finger domain, C3HC4 (zinc finger)"/>
    <property type="match status" value="1"/>
</dbReference>
<feature type="region of interest" description="Disordered" evidence="12">
    <location>
        <begin position="675"/>
        <end position="773"/>
    </location>
</feature>
<organism evidence="15 16">
    <name type="scientific">Entomortierella parvispora</name>
    <dbReference type="NCBI Taxonomy" id="205924"/>
    <lineage>
        <taxon>Eukaryota</taxon>
        <taxon>Fungi</taxon>
        <taxon>Fungi incertae sedis</taxon>
        <taxon>Mucoromycota</taxon>
        <taxon>Mortierellomycotina</taxon>
        <taxon>Mortierellomycetes</taxon>
        <taxon>Mortierellales</taxon>
        <taxon>Mortierellaceae</taxon>
        <taxon>Entomortierella</taxon>
    </lineage>
</organism>
<dbReference type="GO" id="GO:0000151">
    <property type="term" value="C:ubiquitin ligase complex"/>
    <property type="evidence" value="ECO:0007669"/>
    <property type="project" value="TreeGrafter"/>
</dbReference>
<dbReference type="CDD" id="cd16455">
    <property type="entry name" value="RING-H2_AMFR"/>
    <property type="match status" value="1"/>
</dbReference>
<reference evidence="15" key="1">
    <citation type="submission" date="2021-11" db="EMBL/GenBank/DDBJ databases">
        <authorList>
            <person name="Herlambang A."/>
            <person name="Guo Y."/>
            <person name="Takashima Y."/>
            <person name="Nishizawa T."/>
        </authorList>
    </citation>
    <scope>NUCLEOTIDE SEQUENCE</scope>
    <source>
        <strain evidence="15">E1425</strain>
    </source>
</reference>
<proteinExistence type="predicted"/>
<evidence type="ECO:0000256" key="8">
    <source>
        <dbReference type="ARBA" id="ARBA00022833"/>
    </source>
</evidence>
<dbReference type="GO" id="GO:0061630">
    <property type="term" value="F:ubiquitin protein ligase activity"/>
    <property type="evidence" value="ECO:0007669"/>
    <property type="project" value="TreeGrafter"/>
</dbReference>
<keyword evidence="5" id="KW-0479">Metal-binding</keyword>
<feature type="transmembrane region" description="Helical" evidence="13">
    <location>
        <begin position="211"/>
        <end position="227"/>
    </location>
</feature>
<dbReference type="PROSITE" id="PS50089">
    <property type="entry name" value="ZF_RING_2"/>
    <property type="match status" value="1"/>
</dbReference>
<feature type="transmembrane region" description="Helical" evidence="13">
    <location>
        <begin position="173"/>
        <end position="191"/>
    </location>
</feature>
<evidence type="ECO:0000256" key="13">
    <source>
        <dbReference type="SAM" id="Phobius"/>
    </source>
</evidence>
<evidence type="ECO:0000256" key="5">
    <source>
        <dbReference type="ARBA" id="ARBA00022723"/>
    </source>
</evidence>
<comment type="subcellular location">
    <subcellularLocation>
        <location evidence="1">Membrane</location>
        <topology evidence="1">Multi-pass membrane protein</topology>
    </subcellularLocation>
</comment>
<name>A0A9P3HAB7_9FUNG</name>
<dbReference type="FunFam" id="3.30.40.10:FF:000259">
    <property type="entry name" value="E3 ubiquitin protein ligase RIN2"/>
    <property type="match status" value="1"/>
</dbReference>
<evidence type="ECO:0000256" key="11">
    <source>
        <dbReference type="PROSITE-ProRule" id="PRU00175"/>
    </source>
</evidence>
<dbReference type="OrthoDB" id="10251342at2759"/>
<evidence type="ECO:0000313" key="16">
    <source>
        <dbReference type="Proteomes" id="UP000827284"/>
    </source>
</evidence>
<evidence type="ECO:0000256" key="6">
    <source>
        <dbReference type="ARBA" id="ARBA00022771"/>
    </source>
</evidence>
<evidence type="ECO:0000259" key="14">
    <source>
        <dbReference type="PROSITE" id="PS50089"/>
    </source>
</evidence>
<feature type="region of interest" description="Disordered" evidence="12">
    <location>
        <begin position="477"/>
        <end position="573"/>
    </location>
</feature>
<dbReference type="SUPFAM" id="SSF57850">
    <property type="entry name" value="RING/U-box"/>
    <property type="match status" value="1"/>
</dbReference>
<dbReference type="InterPro" id="IPR001841">
    <property type="entry name" value="Znf_RING"/>
</dbReference>
<keyword evidence="4 13" id="KW-0812">Transmembrane</keyword>
<feature type="region of interest" description="Disordered" evidence="12">
    <location>
        <begin position="600"/>
        <end position="660"/>
    </location>
</feature>
<keyword evidence="16" id="KW-1185">Reference proteome</keyword>
<keyword evidence="6 11" id="KW-0863">Zinc-finger</keyword>
<keyword evidence="7" id="KW-0833">Ubl conjugation pathway</keyword>
<comment type="caution">
    <text evidence="15">The sequence shown here is derived from an EMBL/GenBank/DDBJ whole genome shotgun (WGS) entry which is preliminary data.</text>
</comment>
<feature type="compositionally biased region" description="Low complexity" evidence="12">
    <location>
        <begin position="695"/>
        <end position="708"/>
    </location>
</feature>
<evidence type="ECO:0000256" key="9">
    <source>
        <dbReference type="ARBA" id="ARBA00022989"/>
    </source>
</evidence>
<dbReference type="AlphaFoldDB" id="A0A9P3HAB7"/>
<keyword evidence="3" id="KW-0808">Transferase</keyword>
<dbReference type="InterPro" id="IPR013083">
    <property type="entry name" value="Znf_RING/FYVE/PHD"/>
</dbReference>
<evidence type="ECO:0000256" key="3">
    <source>
        <dbReference type="ARBA" id="ARBA00022679"/>
    </source>
</evidence>
<feature type="compositionally biased region" description="Basic residues" evidence="12">
    <location>
        <begin position="614"/>
        <end position="623"/>
    </location>
</feature>
<evidence type="ECO:0000313" key="15">
    <source>
        <dbReference type="EMBL" id="GJJ72931.1"/>
    </source>
</evidence>
<dbReference type="InterPro" id="IPR057992">
    <property type="entry name" value="TPR_SYVN1_N"/>
</dbReference>
<keyword evidence="8" id="KW-0862">Zinc</keyword>
<dbReference type="InterPro" id="IPR003903">
    <property type="entry name" value="UIM_dom"/>
</dbReference>
<gene>
    <name evidence="15" type="ORF">EMPS_05289</name>
</gene>
<evidence type="ECO:0000256" key="10">
    <source>
        <dbReference type="ARBA" id="ARBA00023136"/>
    </source>
</evidence>
<dbReference type="PROSITE" id="PS50330">
    <property type="entry name" value="UIM"/>
    <property type="match status" value="1"/>
</dbReference>
<dbReference type="PANTHER" id="PTHR15067">
    <property type="entry name" value="E3 UBIQUITIN-PROTEIN LIGASE RNF8"/>
    <property type="match status" value="1"/>
</dbReference>
<comment type="pathway">
    <text evidence="2">Protein modification; protein ubiquitination.</text>
</comment>
<feature type="compositionally biased region" description="Basic and acidic residues" evidence="12">
    <location>
        <begin position="500"/>
        <end position="515"/>
    </location>
</feature>
<dbReference type="GO" id="GO:0006511">
    <property type="term" value="P:ubiquitin-dependent protein catabolic process"/>
    <property type="evidence" value="ECO:0007669"/>
    <property type="project" value="TreeGrafter"/>
</dbReference>
<evidence type="ECO:0000256" key="4">
    <source>
        <dbReference type="ARBA" id="ARBA00022692"/>
    </source>
</evidence>
<accession>A0A9P3HAB7</accession>
<dbReference type="PANTHER" id="PTHR15067:SF4">
    <property type="entry name" value="E3 UBIQUITIN-PROTEIN LIGASE RNF8"/>
    <property type="match status" value="1"/>
</dbReference>
<dbReference type="Pfam" id="PF25563">
    <property type="entry name" value="TPR_SYVN1_N"/>
    <property type="match status" value="1"/>
</dbReference>
<keyword evidence="10 13" id="KW-0472">Membrane</keyword>
<feature type="compositionally biased region" description="Low complexity" evidence="12">
    <location>
        <begin position="635"/>
        <end position="644"/>
    </location>
</feature>
<dbReference type="Pfam" id="PF13639">
    <property type="entry name" value="zf-RING_2"/>
    <property type="match status" value="1"/>
</dbReference>
<dbReference type="EMBL" id="BQFW01000007">
    <property type="protein sequence ID" value="GJJ72931.1"/>
    <property type="molecule type" value="Genomic_DNA"/>
</dbReference>
<dbReference type="Proteomes" id="UP000827284">
    <property type="component" value="Unassembled WGS sequence"/>
</dbReference>
<feature type="compositionally biased region" description="Polar residues" evidence="12">
    <location>
        <begin position="681"/>
        <end position="694"/>
    </location>
</feature>
<keyword evidence="9 13" id="KW-1133">Transmembrane helix</keyword>
<dbReference type="GO" id="GO:0008270">
    <property type="term" value="F:zinc ion binding"/>
    <property type="evidence" value="ECO:0007669"/>
    <property type="project" value="UniProtKB-KW"/>
</dbReference>
<dbReference type="GO" id="GO:0005829">
    <property type="term" value="C:cytosol"/>
    <property type="evidence" value="ECO:0007669"/>
    <property type="project" value="TreeGrafter"/>
</dbReference>
<evidence type="ECO:0000256" key="1">
    <source>
        <dbReference type="ARBA" id="ARBA00004141"/>
    </source>
</evidence>
<evidence type="ECO:0000256" key="2">
    <source>
        <dbReference type="ARBA" id="ARBA00004906"/>
    </source>
</evidence>
<feature type="compositionally biased region" description="Low complexity" evidence="12">
    <location>
        <begin position="519"/>
        <end position="573"/>
    </location>
</feature>
<dbReference type="SMART" id="SM00184">
    <property type="entry name" value="RING"/>
    <property type="match status" value="1"/>
</dbReference>
<feature type="transmembrane region" description="Helical" evidence="13">
    <location>
        <begin position="233"/>
        <end position="253"/>
    </location>
</feature>
<feature type="transmembrane region" description="Helical" evidence="13">
    <location>
        <begin position="274"/>
        <end position="296"/>
    </location>
</feature>
<evidence type="ECO:0000256" key="7">
    <source>
        <dbReference type="ARBA" id="ARBA00022786"/>
    </source>
</evidence>